<dbReference type="AlphaFoldDB" id="A0A4R5CB95"/>
<dbReference type="OrthoDB" id="3613803at2"/>
<evidence type="ECO:0000313" key="2">
    <source>
        <dbReference type="EMBL" id="TDD97221.1"/>
    </source>
</evidence>
<sequence>MKRIVVISDTQLPYHDHTAVKNLIDFIGQWQPDGVIHIGDLMDYPTPSRWSKDTRAEFVGSVMKDSEMGKQFLGRIRRIFDGWFKVIPGNHDERPEVYLESYAPALAEYPFDLSTLLDFDSHGVEMARGFVDFAPGWTATHGHLGFSMSQVAGGTALRAAKKIGKSVVCGHTHRLGLVGDSCGYNGKVETRWGFEVGNLMDMASASYLRNGGANWQKGFGVFYTDGDNVTPVPVPVHDDGTFVVDGYVFGKRA</sequence>
<dbReference type="EMBL" id="SMKU01000003">
    <property type="protein sequence ID" value="TDD97221.1"/>
    <property type="molecule type" value="Genomic_DNA"/>
</dbReference>
<dbReference type="GO" id="GO:0016787">
    <property type="term" value="F:hydrolase activity"/>
    <property type="evidence" value="ECO:0007669"/>
    <property type="project" value="InterPro"/>
</dbReference>
<comment type="caution">
    <text evidence="2">The sequence shown here is derived from an EMBL/GenBank/DDBJ whole genome shotgun (WGS) entry which is preliminary data.</text>
</comment>
<evidence type="ECO:0000313" key="3">
    <source>
        <dbReference type="Proteomes" id="UP000294513"/>
    </source>
</evidence>
<organism evidence="2 3">
    <name type="scientific">Actinomadura rubrisoli</name>
    <dbReference type="NCBI Taxonomy" id="2530368"/>
    <lineage>
        <taxon>Bacteria</taxon>
        <taxon>Bacillati</taxon>
        <taxon>Actinomycetota</taxon>
        <taxon>Actinomycetes</taxon>
        <taxon>Streptosporangiales</taxon>
        <taxon>Thermomonosporaceae</taxon>
        <taxon>Actinomadura</taxon>
    </lineage>
</organism>
<dbReference type="InterPro" id="IPR004843">
    <property type="entry name" value="Calcineurin-like_PHP"/>
</dbReference>
<name>A0A4R5CB95_9ACTN</name>
<dbReference type="InterPro" id="IPR029052">
    <property type="entry name" value="Metallo-depent_PP-like"/>
</dbReference>
<dbReference type="Proteomes" id="UP000294513">
    <property type="component" value="Unassembled WGS sequence"/>
</dbReference>
<dbReference type="Pfam" id="PF00149">
    <property type="entry name" value="Metallophos"/>
    <property type="match status" value="1"/>
</dbReference>
<keyword evidence="3" id="KW-1185">Reference proteome</keyword>
<dbReference type="Gene3D" id="3.60.21.10">
    <property type="match status" value="1"/>
</dbReference>
<gene>
    <name evidence="2" type="ORF">E1298_01940</name>
</gene>
<dbReference type="RefSeq" id="WP_131888981.1">
    <property type="nucleotide sequence ID" value="NZ_SMKU01000003.1"/>
</dbReference>
<accession>A0A4R5CB95</accession>
<dbReference type="SUPFAM" id="SSF56300">
    <property type="entry name" value="Metallo-dependent phosphatases"/>
    <property type="match status" value="1"/>
</dbReference>
<protein>
    <recommendedName>
        <fullName evidence="1">Calcineurin-like phosphoesterase domain-containing protein</fullName>
    </recommendedName>
</protein>
<proteinExistence type="predicted"/>
<feature type="domain" description="Calcineurin-like phosphoesterase" evidence="1">
    <location>
        <begin position="3"/>
        <end position="174"/>
    </location>
</feature>
<reference evidence="2 3" key="1">
    <citation type="submission" date="2019-03" db="EMBL/GenBank/DDBJ databases">
        <title>Draft genome sequences of novel Actinobacteria.</title>
        <authorList>
            <person name="Sahin N."/>
            <person name="Ay H."/>
            <person name="Saygin H."/>
        </authorList>
    </citation>
    <scope>NUCLEOTIDE SEQUENCE [LARGE SCALE GENOMIC DNA]</scope>
    <source>
        <strain evidence="2 3">H3C3</strain>
    </source>
</reference>
<evidence type="ECO:0000259" key="1">
    <source>
        <dbReference type="Pfam" id="PF00149"/>
    </source>
</evidence>